<sequence>MKSKTNGTGTSQAAQKMNVLQGEGPNWVFVVGGALLSTLSIKLGCQLKRAFDNKRHDEANKENGKSTADRRSRACNLHNLYHFAQDEDNHYHFLSETSRIGVDAKQAKSPIVMEADLSLPLVKIPATETNKVVEGIMRASSLDRLELPWKPFHHSNCSDSCISESGSDVYSKRELIQKLRQQLKQRDEMIMEMQTQITDVQNSLHIQRAQTAHLQSQLDSANKDLFNSEREVRRLRKVIADHHVAEVTSPDKLVVAGNWHPESANGLVNGYADSVNDLELHRVGVDKGEIDGERVGILKREVSELKEVIEGKDFLLQSYKDQKVEFCSKIKELQLKLASQVPNIL</sequence>
<name>A0A4S8JR97_MUSBA</name>
<keyword evidence="1" id="KW-0175">Coiled coil</keyword>
<evidence type="ECO:0000256" key="1">
    <source>
        <dbReference type="SAM" id="Coils"/>
    </source>
</evidence>
<reference evidence="2 3" key="1">
    <citation type="journal article" date="2019" name="Nat. Plants">
        <title>Genome sequencing of Musa balbisiana reveals subgenome evolution and function divergence in polyploid bananas.</title>
        <authorList>
            <person name="Yao X."/>
        </authorList>
    </citation>
    <scope>NUCLEOTIDE SEQUENCE [LARGE SCALE GENOMIC DNA]</scope>
    <source>
        <strain evidence="3">cv. DH-PKW</strain>
        <tissue evidence="2">Leaves</tissue>
    </source>
</reference>
<proteinExistence type="predicted"/>
<organism evidence="2 3">
    <name type="scientific">Musa balbisiana</name>
    <name type="common">Banana</name>
    <dbReference type="NCBI Taxonomy" id="52838"/>
    <lineage>
        <taxon>Eukaryota</taxon>
        <taxon>Viridiplantae</taxon>
        <taxon>Streptophyta</taxon>
        <taxon>Embryophyta</taxon>
        <taxon>Tracheophyta</taxon>
        <taxon>Spermatophyta</taxon>
        <taxon>Magnoliopsida</taxon>
        <taxon>Liliopsida</taxon>
        <taxon>Zingiberales</taxon>
        <taxon>Musaceae</taxon>
        <taxon>Musa</taxon>
    </lineage>
</organism>
<evidence type="ECO:0000313" key="3">
    <source>
        <dbReference type="Proteomes" id="UP000317650"/>
    </source>
</evidence>
<dbReference type="STRING" id="52838.A0A4S8JR97"/>
<dbReference type="PANTHER" id="PTHR34462:SF1">
    <property type="entry name" value="OS05G0587400 PROTEIN"/>
    <property type="match status" value="1"/>
</dbReference>
<dbReference type="Proteomes" id="UP000317650">
    <property type="component" value="Chromosome 1"/>
</dbReference>
<dbReference type="EMBL" id="PYDT01000004">
    <property type="protein sequence ID" value="THU64588.1"/>
    <property type="molecule type" value="Genomic_DNA"/>
</dbReference>
<dbReference type="AlphaFoldDB" id="A0A4S8JR97"/>
<accession>A0A4S8JR97</accession>
<dbReference type="PANTHER" id="PTHR34462">
    <property type="entry name" value="OS05G0587400 PROTEIN"/>
    <property type="match status" value="1"/>
</dbReference>
<comment type="caution">
    <text evidence="2">The sequence shown here is derived from an EMBL/GenBank/DDBJ whole genome shotgun (WGS) entry which is preliminary data.</text>
</comment>
<evidence type="ECO:0000313" key="2">
    <source>
        <dbReference type="EMBL" id="THU64588.1"/>
    </source>
</evidence>
<keyword evidence="3" id="KW-1185">Reference proteome</keyword>
<feature type="coiled-coil region" evidence="1">
    <location>
        <begin position="172"/>
        <end position="238"/>
    </location>
</feature>
<protein>
    <submittedName>
        <fullName evidence="2">Uncharacterized protein</fullName>
    </submittedName>
</protein>
<gene>
    <name evidence="2" type="ORF">C4D60_Mb01t28050</name>
</gene>